<dbReference type="Pfam" id="PF23981">
    <property type="entry name" value="DUF7305"/>
    <property type="match status" value="1"/>
</dbReference>
<dbReference type="STRING" id="502025.Hoch_3312"/>
<keyword evidence="4" id="KW-1185">Reference proteome</keyword>
<dbReference type="HOGENOM" id="CLU_686648_0_0_7"/>
<accession>D0LTX0</accession>
<dbReference type="RefSeq" id="WP_012828414.1">
    <property type="nucleotide sequence ID" value="NC_013440.1"/>
</dbReference>
<feature type="signal peptide" evidence="1">
    <location>
        <begin position="1"/>
        <end position="26"/>
    </location>
</feature>
<proteinExistence type="predicted"/>
<dbReference type="KEGG" id="hoh:Hoch_3312"/>
<organism evidence="3 4">
    <name type="scientific">Haliangium ochraceum (strain DSM 14365 / JCM 11303 / SMP-2)</name>
    <dbReference type="NCBI Taxonomy" id="502025"/>
    <lineage>
        <taxon>Bacteria</taxon>
        <taxon>Pseudomonadati</taxon>
        <taxon>Myxococcota</taxon>
        <taxon>Polyangia</taxon>
        <taxon>Haliangiales</taxon>
        <taxon>Kofleriaceae</taxon>
        <taxon>Haliangium</taxon>
    </lineage>
</organism>
<dbReference type="OrthoDB" id="5379369at2"/>
<dbReference type="AlphaFoldDB" id="D0LTX0"/>
<keyword evidence="1" id="KW-0732">Signal</keyword>
<evidence type="ECO:0000313" key="3">
    <source>
        <dbReference type="EMBL" id="ACY15814.1"/>
    </source>
</evidence>
<protein>
    <submittedName>
        <fullName evidence="3">Putative lipoprotein</fullName>
    </submittedName>
</protein>
<dbReference type="InterPro" id="IPR055729">
    <property type="entry name" value="DUF7305"/>
</dbReference>
<evidence type="ECO:0000256" key="1">
    <source>
        <dbReference type="SAM" id="SignalP"/>
    </source>
</evidence>
<sequence length="412" mass="40314">MIPRVGGRAAASALALAAALAGLAAAAQGCTQADTVAVLPGVGAIDAGPAAPACVADGALLLLDPAGAPLCTGAQAEAAFAHALCACAELTTSDAFAADAFDSASGPYDIPQASGDVAVNGDVQANGSLDVRGALTSAGAGGIRFEDRLAVDGPLRGGGVLEAAAGRVEVTGDAELAAAITLAALRVDGRLRLPESAALQVSEAPELGALERADVSVAPPCACAEAERIDVAGEVAAFAASGAHDDALLGLTPASLSDASGAVALELPCGRFLFDRIQVDDGGLTVRVAGTAALLVASDITVAGDLRIELLPGGALDLLIAGNLNVSGALNIGDVVEPARTRVYLGGVGAINLNAPGLLGAHLYAPQTDLALGGGAELFGGVFVNRLLTSGPVAIHHDTRVRRSSSACPTSP</sequence>
<reference evidence="3 4" key="1">
    <citation type="journal article" date="2010" name="Stand. Genomic Sci.">
        <title>Complete genome sequence of Haliangium ochraceum type strain (SMP-2).</title>
        <authorList>
            <consortium name="US DOE Joint Genome Institute (JGI-PGF)"/>
            <person name="Ivanova N."/>
            <person name="Daum C."/>
            <person name="Lang E."/>
            <person name="Abt B."/>
            <person name="Kopitz M."/>
            <person name="Saunders E."/>
            <person name="Lapidus A."/>
            <person name="Lucas S."/>
            <person name="Glavina Del Rio T."/>
            <person name="Nolan M."/>
            <person name="Tice H."/>
            <person name="Copeland A."/>
            <person name="Cheng J.F."/>
            <person name="Chen F."/>
            <person name="Bruce D."/>
            <person name="Goodwin L."/>
            <person name="Pitluck S."/>
            <person name="Mavromatis K."/>
            <person name="Pati A."/>
            <person name="Mikhailova N."/>
            <person name="Chen A."/>
            <person name="Palaniappan K."/>
            <person name="Land M."/>
            <person name="Hauser L."/>
            <person name="Chang Y.J."/>
            <person name="Jeffries C.D."/>
            <person name="Detter J.C."/>
            <person name="Brettin T."/>
            <person name="Rohde M."/>
            <person name="Goker M."/>
            <person name="Bristow J."/>
            <person name="Markowitz V."/>
            <person name="Eisen J.A."/>
            <person name="Hugenholtz P."/>
            <person name="Kyrpides N.C."/>
            <person name="Klenk H.P."/>
        </authorList>
    </citation>
    <scope>NUCLEOTIDE SEQUENCE [LARGE SCALE GENOMIC DNA]</scope>
    <source>
        <strain evidence="4">DSM 14365 / CIP 107738 / JCM 11303 / AJ 13395 / SMP-2</strain>
    </source>
</reference>
<feature type="domain" description="DUF7305" evidence="2">
    <location>
        <begin position="234"/>
        <end position="402"/>
    </location>
</feature>
<evidence type="ECO:0000313" key="4">
    <source>
        <dbReference type="Proteomes" id="UP000001880"/>
    </source>
</evidence>
<dbReference type="eggNOG" id="ENOG5032JR4">
    <property type="taxonomic scope" value="Bacteria"/>
</dbReference>
<dbReference type="Proteomes" id="UP000001880">
    <property type="component" value="Chromosome"/>
</dbReference>
<dbReference type="EMBL" id="CP001804">
    <property type="protein sequence ID" value="ACY15814.1"/>
    <property type="molecule type" value="Genomic_DNA"/>
</dbReference>
<dbReference type="PROSITE" id="PS51257">
    <property type="entry name" value="PROKAR_LIPOPROTEIN"/>
    <property type="match status" value="1"/>
</dbReference>
<evidence type="ECO:0000259" key="2">
    <source>
        <dbReference type="Pfam" id="PF23981"/>
    </source>
</evidence>
<gene>
    <name evidence="3" type="ordered locus">Hoch_3312</name>
</gene>
<keyword evidence="3" id="KW-0449">Lipoprotein</keyword>
<name>D0LTX0_HALO1</name>
<feature type="chain" id="PRO_5003011657" evidence="1">
    <location>
        <begin position="27"/>
        <end position="412"/>
    </location>
</feature>